<dbReference type="GO" id="GO:0031501">
    <property type="term" value="C:mannosyltransferase complex"/>
    <property type="evidence" value="ECO:0007669"/>
    <property type="project" value="TreeGrafter"/>
</dbReference>
<keyword evidence="1" id="KW-1133">Transmembrane helix</keyword>
<dbReference type="EMBL" id="ML211063">
    <property type="protein sequence ID" value="TFK89855.1"/>
    <property type="molecule type" value="Genomic_DNA"/>
</dbReference>
<sequence>MRLPRDLLASAVAFAVVGVRANTEIVNFVVSPGRDADLPLIAAWPELLPHDHERLVSVQPAPVDTPITNVCEPITAASLGKCPHEQWLSLGLDHPAWVSYAKFTLRVMWPASHPTDFYIDTYTPEALAKSVHGDRASDYVHPAGQGTRRMFARIRVVSGGVLTPGASHNATLQPVSFIVTLEPLLFGVLPGSVIPTVACLLFVGLAAGFLVFPRVSRYLGSVADLVRTEETVVRSRKET</sequence>
<evidence type="ECO:0000313" key="2">
    <source>
        <dbReference type="EMBL" id="TFK89855.1"/>
    </source>
</evidence>
<dbReference type="STRING" id="1314778.A0A5C3PJ87"/>
<evidence type="ECO:0000313" key="3">
    <source>
        <dbReference type="Proteomes" id="UP000308197"/>
    </source>
</evidence>
<proteinExistence type="predicted"/>
<name>A0A5C3PJ87_9APHY</name>
<accession>A0A5C3PJ87</accession>
<dbReference type="GO" id="GO:0006506">
    <property type="term" value="P:GPI anchor biosynthetic process"/>
    <property type="evidence" value="ECO:0007669"/>
    <property type="project" value="TreeGrafter"/>
</dbReference>
<organism evidence="2 3">
    <name type="scientific">Polyporus arcularius HHB13444</name>
    <dbReference type="NCBI Taxonomy" id="1314778"/>
    <lineage>
        <taxon>Eukaryota</taxon>
        <taxon>Fungi</taxon>
        <taxon>Dikarya</taxon>
        <taxon>Basidiomycota</taxon>
        <taxon>Agaricomycotina</taxon>
        <taxon>Agaricomycetes</taxon>
        <taxon>Polyporales</taxon>
        <taxon>Polyporaceae</taxon>
        <taxon>Polyporus</taxon>
    </lineage>
</organism>
<keyword evidence="3" id="KW-1185">Reference proteome</keyword>
<keyword evidence="1" id="KW-0812">Transmembrane</keyword>
<protein>
    <submittedName>
        <fullName evidence="2">Uncharacterized protein</fullName>
    </submittedName>
</protein>
<dbReference type="Proteomes" id="UP000308197">
    <property type="component" value="Unassembled WGS sequence"/>
</dbReference>
<dbReference type="AlphaFoldDB" id="A0A5C3PJ87"/>
<keyword evidence="1" id="KW-0472">Membrane</keyword>
<dbReference type="GO" id="GO:0005789">
    <property type="term" value="C:endoplasmic reticulum membrane"/>
    <property type="evidence" value="ECO:0007669"/>
    <property type="project" value="TreeGrafter"/>
</dbReference>
<dbReference type="InterPro" id="IPR019433">
    <property type="entry name" value="GPI_ManTrfase_II_coact_Pga1"/>
</dbReference>
<dbReference type="GO" id="GO:0000030">
    <property type="term" value="F:mannosyltransferase activity"/>
    <property type="evidence" value="ECO:0007669"/>
    <property type="project" value="TreeGrafter"/>
</dbReference>
<reference evidence="2 3" key="1">
    <citation type="journal article" date="2019" name="Nat. Ecol. Evol.">
        <title>Megaphylogeny resolves global patterns of mushroom evolution.</title>
        <authorList>
            <person name="Varga T."/>
            <person name="Krizsan K."/>
            <person name="Foldi C."/>
            <person name="Dima B."/>
            <person name="Sanchez-Garcia M."/>
            <person name="Sanchez-Ramirez S."/>
            <person name="Szollosi G.J."/>
            <person name="Szarkandi J.G."/>
            <person name="Papp V."/>
            <person name="Albert L."/>
            <person name="Andreopoulos W."/>
            <person name="Angelini C."/>
            <person name="Antonin V."/>
            <person name="Barry K.W."/>
            <person name="Bougher N.L."/>
            <person name="Buchanan P."/>
            <person name="Buyck B."/>
            <person name="Bense V."/>
            <person name="Catcheside P."/>
            <person name="Chovatia M."/>
            <person name="Cooper J."/>
            <person name="Damon W."/>
            <person name="Desjardin D."/>
            <person name="Finy P."/>
            <person name="Geml J."/>
            <person name="Haridas S."/>
            <person name="Hughes K."/>
            <person name="Justo A."/>
            <person name="Karasinski D."/>
            <person name="Kautmanova I."/>
            <person name="Kiss B."/>
            <person name="Kocsube S."/>
            <person name="Kotiranta H."/>
            <person name="LaButti K.M."/>
            <person name="Lechner B.E."/>
            <person name="Liimatainen K."/>
            <person name="Lipzen A."/>
            <person name="Lukacs Z."/>
            <person name="Mihaltcheva S."/>
            <person name="Morgado L.N."/>
            <person name="Niskanen T."/>
            <person name="Noordeloos M.E."/>
            <person name="Ohm R.A."/>
            <person name="Ortiz-Santana B."/>
            <person name="Ovrebo C."/>
            <person name="Racz N."/>
            <person name="Riley R."/>
            <person name="Savchenko A."/>
            <person name="Shiryaev A."/>
            <person name="Soop K."/>
            <person name="Spirin V."/>
            <person name="Szebenyi C."/>
            <person name="Tomsovsky M."/>
            <person name="Tulloss R.E."/>
            <person name="Uehling J."/>
            <person name="Grigoriev I.V."/>
            <person name="Vagvolgyi C."/>
            <person name="Papp T."/>
            <person name="Martin F.M."/>
            <person name="Miettinen O."/>
            <person name="Hibbett D.S."/>
            <person name="Nagy L.G."/>
        </authorList>
    </citation>
    <scope>NUCLEOTIDE SEQUENCE [LARGE SCALE GENOMIC DNA]</scope>
    <source>
        <strain evidence="2 3">HHB13444</strain>
    </source>
</reference>
<dbReference type="PANTHER" id="PTHR28022">
    <property type="entry name" value="GPI MANNOSYLTRANSFERASE 2 SUBUNIT PGA1"/>
    <property type="match status" value="1"/>
</dbReference>
<dbReference type="InParanoid" id="A0A5C3PJ87"/>
<feature type="transmembrane region" description="Helical" evidence="1">
    <location>
        <begin position="184"/>
        <end position="212"/>
    </location>
</feature>
<dbReference type="PANTHER" id="PTHR28022:SF1">
    <property type="entry name" value="GPI MANNOSYLTRANSFERASE 2 SUBUNIT PGA1"/>
    <property type="match status" value="1"/>
</dbReference>
<gene>
    <name evidence="2" type="ORF">K466DRAFT_485937</name>
</gene>
<evidence type="ECO:0000256" key="1">
    <source>
        <dbReference type="SAM" id="Phobius"/>
    </source>
</evidence>